<keyword evidence="1" id="KW-1133">Transmembrane helix</keyword>
<keyword evidence="1" id="KW-0812">Transmembrane</keyword>
<proteinExistence type="predicted"/>
<evidence type="ECO:0000313" key="2">
    <source>
        <dbReference type="EMBL" id="KAI0300455.1"/>
    </source>
</evidence>
<evidence type="ECO:0000313" key="3">
    <source>
        <dbReference type="Proteomes" id="UP001203297"/>
    </source>
</evidence>
<dbReference type="AlphaFoldDB" id="A0AAD4M3D1"/>
<gene>
    <name evidence="2" type="ORF">B0F90DRAFT_412508</name>
</gene>
<sequence length="117" mass="13318">MTSRTRYIPELVYALAFSSISVHLLWQRRAAETDRRHYMARLSILGELATRLRTAEAVSDGEVARLRRLGETVGKDAHPGENIGWREVVFGRKESGCVLVAPCWRCRLKWLIPLLGV</sequence>
<dbReference type="Proteomes" id="UP001203297">
    <property type="component" value="Unassembled WGS sequence"/>
</dbReference>
<dbReference type="EMBL" id="WTXG01000018">
    <property type="protein sequence ID" value="KAI0300455.1"/>
    <property type="molecule type" value="Genomic_DNA"/>
</dbReference>
<name>A0AAD4M3D1_9AGAM</name>
<comment type="caution">
    <text evidence="2">The sequence shown here is derived from an EMBL/GenBank/DDBJ whole genome shotgun (WGS) entry which is preliminary data.</text>
</comment>
<feature type="transmembrane region" description="Helical" evidence="1">
    <location>
        <begin position="6"/>
        <end position="26"/>
    </location>
</feature>
<protein>
    <submittedName>
        <fullName evidence="2">Uncharacterized protein</fullName>
    </submittedName>
</protein>
<keyword evidence="3" id="KW-1185">Reference proteome</keyword>
<keyword evidence="1" id="KW-0472">Membrane</keyword>
<reference evidence="2" key="1">
    <citation type="journal article" date="2022" name="New Phytol.">
        <title>Evolutionary transition to the ectomycorrhizal habit in the genomes of a hyperdiverse lineage of mushroom-forming fungi.</title>
        <authorList>
            <person name="Looney B."/>
            <person name="Miyauchi S."/>
            <person name="Morin E."/>
            <person name="Drula E."/>
            <person name="Courty P.E."/>
            <person name="Kohler A."/>
            <person name="Kuo A."/>
            <person name="LaButti K."/>
            <person name="Pangilinan J."/>
            <person name="Lipzen A."/>
            <person name="Riley R."/>
            <person name="Andreopoulos W."/>
            <person name="He G."/>
            <person name="Johnson J."/>
            <person name="Nolan M."/>
            <person name="Tritt A."/>
            <person name="Barry K.W."/>
            <person name="Grigoriev I.V."/>
            <person name="Nagy L.G."/>
            <person name="Hibbett D."/>
            <person name="Henrissat B."/>
            <person name="Matheny P.B."/>
            <person name="Labbe J."/>
            <person name="Martin F.M."/>
        </authorList>
    </citation>
    <scope>NUCLEOTIDE SEQUENCE</scope>
    <source>
        <strain evidence="2">BPL690</strain>
    </source>
</reference>
<evidence type="ECO:0000256" key="1">
    <source>
        <dbReference type="SAM" id="Phobius"/>
    </source>
</evidence>
<accession>A0AAD4M3D1</accession>
<organism evidence="2 3">
    <name type="scientific">Multifurca ochricompacta</name>
    <dbReference type="NCBI Taxonomy" id="376703"/>
    <lineage>
        <taxon>Eukaryota</taxon>
        <taxon>Fungi</taxon>
        <taxon>Dikarya</taxon>
        <taxon>Basidiomycota</taxon>
        <taxon>Agaricomycotina</taxon>
        <taxon>Agaricomycetes</taxon>
        <taxon>Russulales</taxon>
        <taxon>Russulaceae</taxon>
        <taxon>Multifurca</taxon>
    </lineage>
</organism>